<accession>A0A6M4ILM6</accession>
<dbReference type="PROSITE" id="PS00600">
    <property type="entry name" value="AA_TRANSFER_CLASS_3"/>
    <property type="match status" value="1"/>
</dbReference>
<dbReference type="AlphaFoldDB" id="A0A6M4ILM6"/>
<dbReference type="PANTHER" id="PTHR43713:SF3">
    <property type="entry name" value="GLUTAMATE-1-SEMIALDEHYDE 2,1-AMINOMUTASE 1, CHLOROPLASTIC-RELATED"/>
    <property type="match status" value="1"/>
</dbReference>
<name>A0A6M4ILM6_9BACT</name>
<comment type="similarity">
    <text evidence="3">Belongs to the class-III pyridoxal-phosphate-dependent aminotransferase family.</text>
</comment>
<keyword evidence="4" id="KW-0808">Transferase</keyword>
<dbReference type="KEGG" id="ggr:HKW67_04175"/>
<evidence type="ECO:0000313" key="5">
    <source>
        <dbReference type="Proteomes" id="UP000500938"/>
    </source>
</evidence>
<dbReference type="GO" id="GO:0030170">
    <property type="term" value="F:pyridoxal phosphate binding"/>
    <property type="evidence" value="ECO:0007669"/>
    <property type="project" value="InterPro"/>
</dbReference>
<dbReference type="EMBL" id="CP053085">
    <property type="protein sequence ID" value="QJR34768.1"/>
    <property type="molecule type" value="Genomic_DNA"/>
</dbReference>
<keyword evidence="5" id="KW-1185">Reference proteome</keyword>
<dbReference type="InterPro" id="IPR049704">
    <property type="entry name" value="Aminotrans_3_PPA_site"/>
</dbReference>
<proteinExistence type="inferred from homology"/>
<keyword evidence="2 3" id="KW-0663">Pyridoxal phosphate</keyword>
<dbReference type="GO" id="GO:0008483">
    <property type="term" value="F:transaminase activity"/>
    <property type="evidence" value="ECO:0007669"/>
    <property type="project" value="UniProtKB-KW"/>
</dbReference>
<evidence type="ECO:0000313" key="4">
    <source>
        <dbReference type="EMBL" id="QJR34768.1"/>
    </source>
</evidence>
<gene>
    <name evidence="4" type="ORF">HKW67_04175</name>
</gene>
<dbReference type="RefSeq" id="WP_171224196.1">
    <property type="nucleotide sequence ID" value="NZ_CP053085.1"/>
</dbReference>
<dbReference type="InterPro" id="IPR015424">
    <property type="entry name" value="PyrdxlP-dep_Trfase"/>
</dbReference>
<dbReference type="Pfam" id="PF00202">
    <property type="entry name" value="Aminotran_3"/>
    <property type="match status" value="1"/>
</dbReference>
<sequence>MNRGIPFAGVPDDEWRSRAADVIPGGSSTGSRRPEVLYGSRAFDPAVPTHFERAEGCTLWSPDGRRFIDCGMALGAVGIGYADPSVTRAVIDAASNGNISALPHRLEVEVAERLVQVIPSAEQVRFLRTGAEANAAAIRLARALTGREHILACGYFGWLDWCSDAAGVPASVQQDVSWVPFNDIDALDHAASQLQVPLAAIIIEPLVHDIAHVSWLEAARRLADRTGAVLIFDEVKTAFRVRTGGVQELTGVTPDLTTLGKAMANGYPLAAVVGRAGVMEVAQRSWISSTAATESTGLAAAKAVLEWHERIDVPDRMTSAGGMLLQIIGTALAESPWVGVRADGPPMMWRLLADVPDQLDALVAVAARHGLLLKRGAYQFGAVAHDEAMLSQVADLMPPIMQALLPGPRRVED</sequence>
<evidence type="ECO:0000256" key="3">
    <source>
        <dbReference type="RuleBase" id="RU003560"/>
    </source>
</evidence>
<dbReference type="Proteomes" id="UP000500938">
    <property type="component" value="Chromosome"/>
</dbReference>
<dbReference type="SUPFAM" id="SSF53383">
    <property type="entry name" value="PLP-dependent transferases"/>
    <property type="match status" value="1"/>
</dbReference>
<dbReference type="Gene3D" id="3.90.1150.10">
    <property type="entry name" value="Aspartate Aminotransferase, domain 1"/>
    <property type="match status" value="1"/>
</dbReference>
<evidence type="ECO:0000256" key="2">
    <source>
        <dbReference type="ARBA" id="ARBA00022898"/>
    </source>
</evidence>
<dbReference type="InterPro" id="IPR015421">
    <property type="entry name" value="PyrdxlP-dep_Trfase_major"/>
</dbReference>
<organism evidence="4 5">
    <name type="scientific">Gemmatimonas groenlandica</name>
    <dbReference type="NCBI Taxonomy" id="2732249"/>
    <lineage>
        <taxon>Bacteria</taxon>
        <taxon>Pseudomonadati</taxon>
        <taxon>Gemmatimonadota</taxon>
        <taxon>Gemmatimonadia</taxon>
        <taxon>Gemmatimonadales</taxon>
        <taxon>Gemmatimonadaceae</taxon>
        <taxon>Gemmatimonas</taxon>
    </lineage>
</organism>
<dbReference type="PANTHER" id="PTHR43713">
    <property type="entry name" value="GLUTAMATE-1-SEMIALDEHYDE 2,1-AMINOMUTASE"/>
    <property type="match status" value="1"/>
</dbReference>
<protein>
    <submittedName>
        <fullName evidence="4">Aminotransferase class III-fold pyridoxal phosphate-dependent enzyme</fullName>
    </submittedName>
</protein>
<keyword evidence="4" id="KW-0032">Aminotransferase</keyword>
<dbReference type="Gene3D" id="3.40.640.10">
    <property type="entry name" value="Type I PLP-dependent aspartate aminotransferase-like (Major domain)"/>
    <property type="match status" value="1"/>
</dbReference>
<reference evidence="4 5" key="1">
    <citation type="submission" date="2020-05" db="EMBL/GenBank/DDBJ databases">
        <title>Complete genome sequence of Gemmatimonas greenlandica TET16.</title>
        <authorList>
            <person name="Zeng Y."/>
        </authorList>
    </citation>
    <scope>NUCLEOTIDE SEQUENCE [LARGE SCALE GENOMIC DNA]</scope>
    <source>
        <strain evidence="4 5">TET16</strain>
    </source>
</reference>
<evidence type="ECO:0000256" key="1">
    <source>
        <dbReference type="ARBA" id="ARBA00001933"/>
    </source>
</evidence>
<comment type="cofactor">
    <cofactor evidence="1">
        <name>pyridoxal 5'-phosphate</name>
        <dbReference type="ChEBI" id="CHEBI:597326"/>
    </cofactor>
</comment>
<dbReference type="InterPro" id="IPR005814">
    <property type="entry name" value="Aminotrans_3"/>
</dbReference>
<dbReference type="InterPro" id="IPR015422">
    <property type="entry name" value="PyrdxlP-dep_Trfase_small"/>
</dbReference>